<dbReference type="Pfam" id="PF12937">
    <property type="entry name" value="F-box-like"/>
    <property type="match status" value="1"/>
</dbReference>
<feature type="compositionally biased region" description="Basic residues" evidence="1">
    <location>
        <begin position="1"/>
        <end position="10"/>
    </location>
</feature>
<sequence length="433" mass="49076">MFPNHLHPKSTRQIINPQSESRPNTVDACAFATLPAEIYLEIFGYLALRDAYNLLFTCKRVYPAAYECLWSYLCFTASHLGISQSSSADDGGQLTEEDEEESQYFPRTVKDVFPKEYLLPPSKWRLLTDAATVVEGWKYTKGIVLSGFNIIFESDLMRTLREKIESGELKPLVVGIYLGSAQEHIDHPIADPFSDNSMNEFFSLGSTLTPPSPHTEPPKIHLQVPSCRYPNLLNFPLSLVTTLSLGLAHPGIAHLFDQTEHIFDLSECLFACTNLRSLTITNNHTGALLNRLPHPTYSEPLQILQEAFDSLINLTSLRFEYRFLSTEVFIRPPQSVKYLSYESFSVTQGFWRALSSAELENVEWLKINARWQGGLWMTEPHCTPDIGSFAGKNLKYFCLEGEEHFLPGDMADCVLRSNPTARIVRRIEQSFDS</sequence>
<gene>
    <name evidence="3" type="ORF">TWF481_011974</name>
</gene>
<comment type="caution">
    <text evidence="3">The sequence shown here is derived from an EMBL/GenBank/DDBJ whole genome shotgun (WGS) entry which is preliminary data.</text>
</comment>
<dbReference type="Proteomes" id="UP001370758">
    <property type="component" value="Unassembled WGS sequence"/>
</dbReference>
<dbReference type="SUPFAM" id="SSF52047">
    <property type="entry name" value="RNI-like"/>
    <property type="match status" value="1"/>
</dbReference>
<feature type="region of interest" description="Disordered" evidence="1">
    <location>
        <begin position="1"/>
        <end position="23"/>
    </location>
</feature>
<evidence type="ECO:0000259" key="2">
    <source>
        <dbReference type="PROSITE" id="PS50181"/>
    </source>
</evidence>
<keyword evidence="4" id="KW-1185">Reference proteome</keyword>
<feature type="compositionally biased region" description="Polar residues" evidence="1">
    <location>
        <begin position="11"/>
        <end position="23"/>
    </location>
</feature>
<dbReference type="InterPro" id="IPR001810">
    <property type="entry name" value="F-box_dom"/>
</dbReference>
<feature type="domain" description="F-box" evidence="2">
    <location>
        <begin position="28"/>
        <end position="73"/>
    </location>
</feature>
<organism evidence="3 4">
    <name type="scientific">Arthrobotrys musiformis</name>
    <dbReference type="NCBI Taxonomy" id="47236"/>
    <lineage>
        <taxon>Eukaryota</taxon>
        <taxon>Fungi</taxon>
        <taxon>Dikarya</taxon>
        <taxon>Ascomycota</taxon>
        <taxon>Pezizomycotina</taxon>
        <taxon>Orbiliomycetes</taxon>
        <taxon>Orbiliales</taxon>
        <taxon>Orbiliaceae</taxon>
        <taxon>Arthrobotrys</taxon>
    </lineage>
</organism>
<reference evidence="3 4" key="1">
    <citation type="submission" date="2023-08" db="EMBL/GenBank/DDBJ databases">
        <authorList>
            <person name="Palmer J.M."/>
        </authorList>
    </citation>
    <scope>NUCLEOTIDE SEQUENCE [LARGE SCALE GENOMIC DNA]</scope>
    <source>
        <strain evidence="3 4">TWF481</strain>
    </source>
</reference>
<evidence type="ECO:0000313" key="4">
    <source>
        <dbReference type="Proteomes" id="UP001370758"/>
    </source>
</evidence>
<accession>A0AAV9VWR4</accession>
<dbReference type="InterPro" id="IPR036047">
    <property type="entry name" value="F-box-like_dom_sf"/>
</dbReference>
<dbReference type="AlphaFoldDB" id="A0AAV9VWR4"/>
<dbReference type="EMBL" id="JAVHJL010000009">
    <property type="protein sequence ID" value="KAK6497567.1"/>
    <property type="molecule type" value="Genomic_DNA"/>
</dbReference>
<protein>
    <recommendedName>
        <fullName evidence="2">F-box domain-containing protein</fullName>
    </recommendedName>
</protein>
<dbReference type="PROSITE" id="PS50181">
    <property type="entry name" value="FBOX"/>
    <property type="match status" value="1"/>
</dbReference>
<evidence type="ECO:0000313" key="3">
    <source>
        <dbReference type="EMBL" id="KAK6497567.1"/>
    </source>
</evidence>
<dbReference type="SUPFAM" id="SSF81383">
    <property type="entry name" value="F-box domain"/>
    <property type="match status" value="1"/>
</dbReference>
<proteinExistence type="predicted"/>
<name>A0AAV9VWR4_9PEZI</name>
<evidence type="ECO:0000256" key="1">
    <source>
        <dbReference type="SAM" id="MobiDB-lite"/>
    </source>
</evidence>